<protein>
    <submittedName>
        <fullName evidence="2">Uncharacterized protein</fullName>
    </submittedName>
</protein>
<sequence>MGGEEVQVAQDVVLGQEVPGDVEHEAAPGEAGAVLDLRDGKGGRAAGADWGAAEGFGPQELAEGLRAPEDARGAASGDLDAQAGAGAQPVALGFQRGVQAQPDGVPGAFGVRRPRCERQAVGRSDGGAQPPLGGLGAGLRRDGRGRAQEEAVRALVVGVRGRGDVGSHRCGNEVVHVSP</sequence>
<comment type="caution">
    <text evidence="2">The sequence shown here is derived from an EMBL/GenBank/DDBJ whole genome shotgun (WGS) entry which is preliminary data.</text>
</comment>
<proteinExistence type="predicted"/>
<evidence type="ECO:0000256" key="1">
    <source>
        <dbReference type="SAM" id="MobiDB-lite"/>
    </source>
</evidence>
<accession>A0A7J0C6S3</accession>
<dbReference type="Proteomes" id="UP000498980">
    <property type="component" value="Unassembled WGS sequence"/>
</dbReference>
<evidence type="ECO:0000313" key="3">
    <source>
        <dbReference type="Proteomes" id="UP000498980"/>
    </source>
</evidence>
<organism evidence="2 3">
    <name type="scientific">Streptomyces fulvorobeus</name>
    <dbReference type="NCBI Taxonomy" id="284028"/>
    <lineage>
        <taxon>Bacteria</taxon>
        <taxon>Bacillati</taxon>
        <taxon>Actinomycetota</taxon>
        <taxon>Actinomycetes</taxon>
        <taxon>Kitasatosporales</taxon>
        <taxon>Streptomycetaceae</taxon>
        <taxon>Streptomyces</taxon>
    </lineage>
</organism>
<dbReference type="EMBL" id="BLWC01000001">
    <property type="protein sequence ID" value="GFM97426.1"/>
    <property type="molecule type" value="Genomic_DNA"/>
</dbReference>
<feature type="compositionally biased region" description="Low complexity" evidence="1">
    <location>
        <begin position="46"/>
        <end position="57"/>
    </location>
</feature>
<feature type="region of interest" description="Disordered" evidence="1">
    <location>
        <begin position="16"/>
        <end position="81"/>
    </location>
</feature>
<gene>
    <name evidence="2" type="ORF">Sfulv_22370</name>
</gene>
<evidence type="ECO:0000313" key="2">
    <source>
        <dbReference type="EMBL" id="GFM97426.1"/>
    </source>
</evidence>
<reference evidence="2 3" key="1">
    <citation type="submission" date="2020-05" db="EMBL/GenBank/DDBJ databases">
        <title>Whole genome shotgun sequence of Streptomyces fulvorobeus NBRC 15897.</title>
        <authorList>
            <person name="Komaki H."/>
            <person name="Tamura T."/>
        </authorList>
    </citation>
    <scope>NUCLEOTIDE SEQUENCE [LARGE SCALE GENOMIC DNA]</scope>
    <source>
        <strain evidence="2 3">NBRC 15897</strain>
    </source>
</reference>
<dbReference type="AlphaFoldDB" id="A0A7J0C6S3"/>
<keyword evidence="3" id="KW-1185">Reference proteome</keyword>
<feature type="region of interest" description="Disordered" evidence="1">
    <location>
        <begin position="118"/>
        <end position="144"/>
    </location>
</feature>
<name>A0A7J0C6S3_9ACTN</name>